<keyword evidence="2" id="KW-1185">Reference proteome</keyword>
<dbReference type="Proteomes" id="UP000789901">
    <property type="component" value="Unassembled WGS sequence"/>
</dbReference>
<proteinExistence type="predicted"/>
<dbReference type="EMBL" id="CAJVQB010013347">
    <property type="protein sequence ID" value="CAG8761599.1"/>
    <property type="molecule type" value="Genomic_DNA"/>
</dbReference>
<evidence type="ECO:0000313" key="2">
    <source>
        <dbReference type="Proteomes" id="UP000789901"/>
    </source>
</evidence>
<sequence length="196" mass="23046">MNYIRIEDGDSGNIYDKIYDPRKVFAVEFFAWRLAQGTESEPYQKEFNETHMDPTSEKYLVYLYENLKVCEKLFPQSVNCLADLRCGKAIILIIISQLRLMKVPGSILYTSVMTFVNLNCCSQAYEAKLKILVLDCPAHPFCRVREVFDLDIPYKNVAKKDFKLFEHLCQHHALCQFKQHTMIAFQFTIIYIRNQF</sequence>
<name>A0ABN7VDS9_GIGMA</name>
<evidence type="ECO:0000313" key="1">
    <source>
        <dbReference type="EMBL" id="CAG8761599.1"/>
    </source>
</evidence>
<protein>
    <submittedName>
        <fullName evidence="1">14224_t:CDS:1</fullName>
    </submittedName>
</protein>
<accession>A0ABN7VDS9</accession>
<organism evidence="1 2">
    <name type="scientific">Gigaspora margarita</name>
    <dbReference type="NCBI Taxonomy" id="4874"/>
    <lineage>
        <taxon>Eukaryota</taxon>
        <taxon>Fungi</taxon>
        <taxon>Fungi incertae sedis</taxon>
        <taxon>Mucoromycota</taxon>
        <taxon>Glomeromycotina</taxon>
        <taxon>Glomeromycetes</taxon>
        <taxon>Diversisporales</taxon>
        <taxon>Gigasporaceae</taxon>
        <taxon>Gigaspora</taxon>
    </lineage>
</organism>
<gene>
    <name evidence="1" type="ORF">GMARGA_LOCUS17544</name>
</gene>
<reference evidence="1 2" key="1">
    <citation type="submission" date="2021-06" db="EMBL/GenBank/DDBJ databases">
        <authorList>
            <person name="Kallberg Y."/>
            <person name="Tangrot J."/>
            <person name="Rosling A."/>
        </authorList>
    </citation>
    <scope>NUCLEOTIDE SEQUENCE [LARGE SCALE GENOMIC DNA]</scope>
    <source>
        <strain evidence="1 2">120-4 pot B 10/14</strain>
    </source>
</reference>
<comment type="caution">
    <text evidence="1">The sequence shown here is derived from an EMBL/GenBank/DDBJ whole genome shotgun (WGS) entry which is preliminary data.</text>
</comment>